<dbReference type="GO" id="GO:0008168">
    <property type="term" value="F:methyltransferase activity"/>
    <property type="evidence" value="ECO:0007669"/>
    <property type="project" value="UniProtKB-KW"/>
</dbReference>
<dbReference type="AlphaFoldDB" id="A0A061I0W5"/>
<dbReference type="InterPro" id="IPR029063">
    <property type="entry name" value="SAM-dependent_MTases_sf"/>
</dbReference>
<dbReference type="EMBL" id="KE681372">
    <property type="protein sequence ID" value="ERE69699.1"/>
    <property type="molecule type" value="Genomic_DNA"/>
</dbReference>
<dbReference type="SUPFAM" id="SSF53335">
    <property type="entry name" value="S-adenosyl-L-methionine-dependent methyltransferases"/>
    <property type="match status" value="1"/>
</dbReference>
<feature type="non-terminal residue" evidence="1">
    <location>
        <position position="1"/>
    </location>
</feature>
<protein>
    <submittedName>
        <fullName evidence="1">Methyltransferase-like protein 8-like isoform 2</fullName>
        <ecNumber evidence="1">2.1.1.-</ecNumber>
    </submittedName>
</protein>
<dbReference type="EC" id="2.1.1.-" evidence="1"/>
<name>A0A061I0W5_CRIGR</name>
<evidence type="ECO:0000313" key="2">
    <source>
        <dbReference type="Proteomes" id="UP000030759"/>
    </source>
</evidence>
<organism evidence="1 2">
    <name type="scientific">Cricetulus griseus</name>
    <name type="common">Chinese hamster</name>
    <name type="synonym">Cricetulus barabensis griseus</name>
    <dbReference type="NCBI Taxonomy" id="10029"/>
    <lineage>
        <taxon>Eukaryota</taxon>
        <taxon>Metazoa</taxon>
        <taxon>Chordata</taxon>
        <taxon>Craniata</taxon>
        <taxon>Vertebrata</taxon>
        <taxon>Euteleostomi</taxon>
        <taxon>Mammalia</taxon>
        <taxon>Eutheria</taxon>
        <taxon>Euarchontoglires</taxon>
        <taxon>Glires</taxon>
        <taxon>Rodentia</taxon>
        <taxon>Myomorpha</taxon>
        <taxon>Muroidea</taxon>
        <taxon>Cricetidae</taxon>
        <taxon>Cricetinae</taxon>
        <taxon>Cricetulus</taxon>
    </lineage>
</organism>
<dbReference type="GO" id="GO:0032259">
    <property type="term" value="P:methylation"/>
    <property type="evidence" value="ECO:0007669"/>
    <property type="project" value="UniProtKB-KW"/>
</dbReference>
<evidence type="ECO:0000313" key="1">
    <source>
        <dbReference type="EMBL" id="ERE69699.1"/>
    </source>
</evidence>
<gene>
    <name evidence="1" type="ORF">H671_6g16958</name>
</gene>
<sequence length="65" mass="7213">SHASYSEAHCSAFIHDVCDDGLAYPFPDGILDVILLVFVLSSIHPDRTIKAEMTIPEFISELCYV</sequence>
<dbReference type="Proteomes" id="UP000030759">
    <property type="component" value="Unassembled WGS sequence"/>
</dbReference>
<accession>A0A061I0W5</accession>
<keyword evidence="1" id="KW-0489">Methyltransferase</keyword>
<proteinExistence type="predicted"/>
<keyword evidence="1" id="KW-0808">Transferase</keyword>
<reference evidence="2" key="1">
    <citation type="journal article" date="2013" name="Nat. Biotechnol.">
        <title>Chinese hamster genome sequenced from sorted chromosomes.</title>
        <authorList>
            <person name="Brinkrolf K."/>
            <person name="Rupp O."/>
            <person name="Laux H."/>
            <person name="Kollin F."/>
            <person name="Ernst W."/>
            <person name="Linke B."/>
            <person name="Kofler R."/>
            <person name="Romand S."/>
            <person name="Hesse F."/>
            <person name="Budach W.E."/>
            <person name="Galosy S."/>
            <person name="Muller D."/>
            <person name="Noll T."/>
            <person name="Wienberg J."/>
            <person name="Jostock T."/>
            <person name="Leonard M."/>
            <person name="Grillari J."/>
            <person name="Tauch A."/>
            <person name="Goesmann A."/>
            <person name="Helk B."/>
            <person name="Mott J.E."/>
            <person name="Puhler A."/>
            <person name="Borth N."/>
        </authorList>
    </citation>
    <scope>NUCLEOTIDE SEQUENCE [LARGE SCALE GENOMIC DNA]</scope>
    <source>
        <strain evidence="2">17A/GY</strain>
    </source>
</reference>